<dbReference type="AlphaFoldDB" id="A0AAX3HMT6"/>
<proteinExistence type="predicted"/>
<feature type="transmembrane region" description="Helical" evidence="1">
    <location>
        <begin position="12"/>
        <end position="32"/>
    </location>
</feature>
<evidence type="ECO:0000313" key="2">
    <source>
        <dbReference type="EMBL" id="VIJ03841.1"/>
    </source>
</evidence>
<gene>
    <name evidence="2" type="ORF">BTAR23_AR23_02095</name>
</gene>
<name>A0AAX3HMT6_BACTI</name>
<organism evidence="2 3">
    <name type="scientific">Bacillus thuringiensis subsp. israelensis</name>
    <dbReference type="NCBI Taxonomy" id="1430"/>
    <lineage>
        <taxon>Bacteria</taxon>
        <taxon>Bacillati</taxon>
        <taxon>Bacillota</taxon>
        <taxon>Bacilli</taxon>
        <taxon>Bacillales</taxon>
        <taxon>Bacillaceae</taxon>
        <taxon>Bacillus</taxon>
        <taxon>Bacillus cereus group</taxon>
    </lineage>
</organism>
<dbReference type="EMBL" id="CAAKHA010000016">
    <property type="protein sequence ID" value="VIJ03841.1"/>
    <property type="molecule type" value="Genomic_DNA"/>
</dbReference>
<sequence length="34" mass="4089">MPMRKEDTEFKLRVMILLWVVLYGAFAMLVLFNI</sequence>
<keyword evidence="1" id="KW-0812">Transmembrane</keyword>
<keyword evidence="1" id="KW-0472">Membrane</keyword>
<accession>A0AAX3HMT6</accession>
<reference evidence="2 3" key="1">
    <citation type="submission" date="2019-04" db="EMBL/GenBank/DDBJ databases">
        <authorList>
            <person name="Patino-Navarrete R."/>
            <person name="Patino Navarrete R."/>
        </authorList>
    </citation>
    <scope>NUCLEOTIDE SEQUENCE [LARGE SCALE GENOMIC DNA]</scope>
    <source>
        <strain evidence="2">Bacillus thuringiensis strain AR23</strain>
    </source>
</reference>
<dbReference type="Proteomes" id="UP000508034">
    <property type="component" value="Unassembled WGS sequence"/>
</dbReference>
<protein>
    <submittedName>
        <fullName evidence="2">Uncharacterized protein</fullName>
    </submittedName>
</protein>
<evidence type="ECO:0000313" key="3">
    <source>
        <dbReference type="Proteomes" id="UP000508034"/>
    </source>
</evidence>
<keyword evidence="1" id="KW-1133">Transmembrane helix</keyword>
<evidence type="ECO:0000256" key="1">
    <source>
        <dbReference type="SAM" id="Phobius"/>
    </source>
</evidence>
<comment type="caution">
    <text evidence="2">The sequence shown here is derived from an EMBL/GenBank/DDBJ whole genome shotgun (WGS) entry which is preliminary data.</text>
</comment>